<dbReference type="Pfam" id="PF14622">
    <property type="entry name" value="Ribonucleas_3_3"/>
    <property type="match status" value="1"/>
</dbReference>
<evidence type="ECO:0000256" key="4">
    <source>
        <dbReference type="ARBA" id="ARBA00022664"/>
    </source>
</evidence>
<evidence type="ECO:0000313" key="13">
    <source>
        <dbReference type="Proteomes" id="UP000602647"/>
    </source>
</evidence>
<dbReference type="FunFam" id="1.10.1520.10:FF:000001">
    <property type="entry name" value="Ribonuclease 3"/>
    <property type="match status" value="1"/>
</dbReference>
<dbReference type="HAMAP" id="MF_00104">
    <property type="entry name" value="RNase_III"/>
    <property type="match status" value="1"/>
</dbReference>
<keyword evidence="9" id="KW-0963">Cytoplasm</keyword>
<dbReference type="Gene3D" id="3.30.160.20">
    <property type="match status" value="1"/>
</dbReference>
<dbReference type="RefSeq" id="WP_187301997.1">
    <property type="nucleotide sequence ID" value="NZ_CBCTON010000004.1"/>
</dbReference>
<comment type="catalytic activity">
    <reaction evidence="1 9">
        <text>Endonucleolytic cleavage to 5'-phosphomonoester.</text>
        <dbReference type="EC" id="3.1.26.3"/>
    </reaction>
</comment>
<dbReference type="InterPro" id="IPR000999">
    <property type="entry name" value="RNase_III_dom"/>
</dbReference>
<comment type="caution">
    <text evidence="12">The sequence shown here is derived from an EMBL/GenBank/DDBJ whole genome shotgun (WGS) entry which is preliminary data.</text>
</comment>
<evidence type="ECO:0000256" key="7">
    <source>
        <dbReference type="ARBA" id="ARBA00022801"/>
    </source>
</evidence>
<comment type="similarity">
    <text evidence="2">Belongs to the ribonuclease III family.</text>
</comment>
<organism evidence="12 13">
    <name type="scientific">Zhenpiania hominis</name>
    <dbReference type="NCBI Taxonomy" id="2763644"/>
    <lineage>
        <taxon>Bacteria</taxon>
        <taxon>Bacillati</taxon>
        <taxon>Bacillota</taxon>
        <taxon>Clostridia</taxon>
        <taxon>Peptostreptococcales</taxon>
        <taxon>Anaerovoracaceae</taxon>
        <taxon>Zhenpiania</taxon>
    </lineage>
</organism>
<reference evidence="12" key="1">
    <citation type="submission" date="2020-08" db="EMBL/GenBank/DDBJ databases">
        <title>Genome public.</title>
        <authorList>
            <person name="Liu C."/>
            <person name="Sun Q."/>
        </authorList>
    </citation>
    <scope>NUCLEOTIDE SEQUENCE</scope>
    <source>
        <strain evidence="12">BX12</strain>
    </source>
</reference>
<feature type="binding site" evidence="9">
    <location>
        <position position="119"/>
    </location>
    <ligand>
        <name>Mg(2+)</name>
        <dbReference type="ChEBI" id="CHEBI:18420"/>
    </ligand>
</feature>
<comment type="function">
    <text evidence="9">Digests double-stranded RNA. Involved in the processing of primary rRNA transcript to yield the immediate precursors to the large and small rRNAs (23S and 16S). Processes some mRNAs, and tRNAs when they are encoded in the rRNA operon. Processes pre-crRNA and tracrRNA of type II CRISPR loci if present in the organism.</text>
</comment>
<feature type="active site" evidence="9">
    <location>
        <position position="50"/>
    </location>
</feature>
<name>A0A923SPQ9_9FIRM</name>
<evidence type="ECO:0000256" key="5">
    <source>
        <dbReference type="ARBA" id="ARBA00022722"/>
    </source>
</evidence>
<evidence type="ECO:0000256" key="3">
    <source>
        <dbReference type="ARBA" id="ARBA00022552"/>
    </source>
</evidence>
<evidence type="ECO:0000256" key="9">
    <source>
        <dbReference type="HAMAP-Rule" id="MF_00104"/>
    </source>
</evidence>
<gene>
    <name evidence="9" type="primary">rnc</name>
    <name evidence="12" type="ORF">H9L42_03150</name>
</gene>
<keyword evidence="6 9" id="KW-0255">Endonuclease</keyword>
<dbReference type="SMART" id="SM00535">
    <property type="entry name" value="RIBOc"/>
    <property type="match status" value="1"/>
</dbReference>
<evidence type="ECO:0000256" key="2">
    <source>
        <dbReference type="ARBA" id="ARBA00010183"/>
    </source>
</evidence>
<feature type="binding site" evidence="9">
    <location>
        <position position="122"/>
    </location>
    <ligand>
        <name>Mg(2+)</name>
        <dbReference type="ChEBI" id="CHEBI:18420"/>
    </ligand>
</feature>
<dbReference type="GO" id="GO:0006397">
    <property type="term" value="P:mRNA processing"/>
    <property type="evidence" value="ECO:0007669"/>
    <property type="project" value="UniProtKB-UniRule"/>
</dbReference>
<dbReference type="AlphaFoldDB" id="A0A923SPQ9"/>
<dbReference type="CDD" id="cd00593">
    <property type="entry name" value="RIBOc"/>
    <property type="match status" value="1"/>
</dbReference>
<evidence type="ECO:0000259" key="10">
    <source>
        <dbReference type="PROSITE" id="PS50137"/>
    </source>
</evidence>
<dbReference type="InterPro" id="IPR014720">
    <property type="entry name" value="dsRBD_dom"/>
</dbReference>
<comment type="subunit">
    <text evidence="9">Homodimer.</text>
</comment>
<evidence type="ECO:0000256" key="8">
    <source>
        <dbReference type="ARBA" id="ARBA00022884"/>
    </source>
</evidence>
<dbReference type="Gene3D" id="1.10.1520.10">
    <property type="entry name" value="Ribonuclease III domain"/>
    <property type="match status" value="1"/>
</dbReference>
<proteinExistence type="inferred from homology"/>
<keyword evidence="9" id="KW-0460">Magnesium</keyword>
<feature type="domain" description="RNase III" evidence="11">
    <location>
        <begin position="4"/>
        <end position="133"/>
    </location>
</feature>
<dbReference type="PANTHER" id="PTHR11207">
    <property type="entry name" value="RIBONUCLEASE III"/>
    <property type="match status" value="1"/>
</dbReference>
<dbReference type="GO" id="GO:0010468">
    <property type="term" value="P:regulation of gene expression"/>
    <property type="evidence" value="ECO:0007669"/>
    <property type="project" value="TreeGrafter"/>
</dbReference>
<sequence>MKNRKQFEEVIGYKFNDRQLLDKALTHSSYVKENGQSKLYDNERLEFLGDAFLDAIIGEALYKRLPSAEEGNLTKARASIVCERSLAEAGRRLSIGEHMLFSRGEEKSGGRNRDSILADGMEAVIGAIYLDGGYEEAQNFVLRIFQDSLQAAGEGKLSNRDYKSEIQEHLQGNGILDIHYALEKEEGPDHDKRFSVRLEICGKTAGRGSGKSKKVAEQNAAKDAIERGMDVF</sequence>
<dbReference type="EC" id="3.1.26.3" evidence="9"/>
<keyword evidence="4 9" id="KW-0507">mRNA processing</keyword>
<dbReference type="GO" id="GO:0006364">
    <property type="term" value="P:rRNA processing"/>
    <property type="evidence" value="ECO:0007669"/>
    <property type="project" value="UniProtKB-UniRule"/>
</dbReference>
<dbReference type="Proteomes" id="UP000602647">
    <property type="component" value="Unassembled WGS sequence"/>
</dbReference>
<keyword evidence="9" id="KW-0699">rRNA-binding</keyword>
<evidence type="ECO:0000259" key="11">
    <source>
        <dbReference type="PROSITE" id="PS50142"/>
    </source>
</evidence>
<evidence type="ECO:0000313" key="12">
    <source>
        <dbReference type="EMBL" id="MBC6678822.1"/>
    </source>
</evidence>
<dbReference type="PROSITE" id="PS50142">
    <property type="entry name" value="RNASE_3_2"/>
    <property type="match status" value="1"/>
</dbReference>
<dbReference type="PANTHER" id="PTHR11207:SF0">
    <property type="entry name" value="RIBONUCLEASE 3"/>
    <property type="match status" value="1"/>
</dbReference>
<dbReference type="InterPro" id="IPR036389">
    <property type="entry name" value="RNase_III_sf"/>
</dbReference>
<dbReference type="NCBIfam" id="TIGR02191">
    <property type="entry name" value="RNaseIII"/>
    <property type="match status" value="1"/>
</dbReference>
<accession>A0A923SPQ9</accession>
<feature type="active site" evidence="9">
    <location>
        <position position="122"/>
    </location>
</feature>
<dbReference type="PROSITE" id="PS50137">
    <property type="entry name" value="DS_RBD"/>
    <property type="match status" value="1"/>
</dbReference>
<dbReference type="EMBL" id="JACRYT010000002">
    <property type="protein sequence ID" value="MBC6678822.1"/>
    <property type="molecule type" value="Genomic_DNA"/>
</dbReference>
<keyword evidence="3 9" id="KW-0698">rRNA processing</keyword>
<dbReference type="GO" id="GO:0019843">
    <property type="term" value="F:rRNA binding"/>
    <property type="evidence" value="ECO:0007669"/>
    <property type="project" value="UniProtKB-KW"/>
</dbReference>
<dbReference type="GO" id="GO:0005737">
    <property type="term" value="C:cytoplasm"/>
    <property type="evidence" value="ECO:0007669"/>
    <property type="project" value="UniProtKB-SubCell"/>
</dbReference>
<evidence type="ECO:0000256" key="6">
    <source>
        <dbReference type="ARBA" id="ARBA00022759"/>
    </source>
</evidence>
<keyword evidence="9" id="KW-0819">tRNA processing</keyword>
<dbReference type="GO" id="GO:0004525">
    <property type="term" value="F:ribonuclease III activity"/>
    <property type="evidence" value="ECO:0007669"/>
    <property type="project" value="UniProtKB-UniRule"/>
</dbReference>
<keyword evidence="9" id="KW-0479">Metal-binding</keyword>
<keyword evidence="13" id="KW-1185">Reference proteome</keyword>
<evidence type="ECO:0000256" key="1">
    <source>
        <dbReference type="ARBA" id="ARBA00000109"/>
    </source>
</evidence>
<protein>
    <recommendedName>
        <fullName evidence="9">Ribonuclease 3</fullName>
        <ecNumber evidence="9">3.1.26.3</ecNumber>
    </recommendedName>
    <alternativeName>
        <fullName evidence="9">Ribonuclease III</fullName>
        <shortName evidence="9">RNase III</shortName>
    </alternativeName>
</protein>
<dbReference type="SMART" id="SM00358">
    <property type="entry name" value="DSRM"/>
    <property type="match status" value="1"/>
</dbReference>
<comment type="cofactor">
    <cofactor evidence="9">
        <name>Mg(2+)</name>
        <dbReference type="ChEBI" id="CHEBI:18420"/>
    </cofactor>
</comment>
<dbReference type="SUPFAM" id="SSF69065">
    <property type="entry name" value="RNase III domain-like"/>
    <property type="match status" value="1"/>
</dbReference>
<keyword evidence="5 9" id="KW-0540">Nuclease</keyword>
<dbReference type="PROSITE" id="PS00517">
    <property type="entry name" value="RNASE_3_1"/>
    <property type="match status" value="1"/>
</dbReference>
<dbReference type="Pfam" id="PF00035">
    <property type="entry name" value="dsrm"/>
    <property type="match status" value="1"/>
</dbReference>
<comment type="subcellular location">
    <subcellularLocation>
        <location evidence="9">Cytoplasm</location>
    </subcellularLocation>
</comment>
<feature type="domain" description="DRBM" evidence="10">
    <location>
        <begin position="161"/>
        <end position="230"/>
    </location>
</feature>
<keyword evidence="7 9" id="KW-0378">Hydrolase</keyword>
<dbReference type="GO" id="GO:0008033">
    <property type="term" value="P:tRNA processing"/>
    <property type="evidence" value="ECO:0007669"/>
    <property type="project" value="UniProtKB-KW"/>
</dbReference>
<dbReference type="GO" id="GO:0003725">
    <property type="term" value="F:double-stranded RNA binding"/>
    <property type="evidence" value="ECO:0007669"/>
    <property type="project" value="TreeGrafter"/>
</dbReference>
<keyword evidence="8 9" id="KW-0694">RNA-binding</keyword>
<dbReference type="CDD" id="cd10845">
    <property type="entry name" value="DSRM_RNAse_III_family"/>
    <property type="match status" value="1"/>
</dbReference>
<dbReference type="InterPro" id="IPR011907">
    <property type="entry name" value="RNase_III"/>
</dbReference>
<dbReference type="GO" id="GO:0046872">
    <property type="term" value="F:metal ion binding"/>
    <property type="evidence" value="ECO:0007669"/>
    <property type="project" value="UniProtKB-KW"/>
</dbReference>
<dbReference type="SUPFAM" id="SSF54768">
    <property type="entry name" value="dsRNA-binding domain-like"/>
    <property type="match status" value="1"/>
</dbReference>
<feature type="binding site" evidence="9">
    <location>
        <position position="46"/>
    </location>
    <ligand>
        <name>Mg(2+)</name>
        <dbReference type="ChEBI" id="CHEBI:18420"/>
    </ligand>
</feature>